<dbReference type="RefSeq" id="WP_188820125.1">
    <property type="nucleotide sequence ID" value="NZ_BMLK01000011.1"/>
</dbReference>
<accession>A0ABQ2JRK7</accession>
<name>A0ABQ2JRK7_9SPHN</name>
<comment type="caution">
    <text evidence="4">The sequence shown here is derived from an EMBL/GenBank/DDBJ whole genome shotgun (WGS) entry which is preliminary data.</text>
</comment>
<dbReference type="Proteomes" id="UP000605099">
    <property type="component" value="Unassembled WGS sequence"/>
</dbReference>
<proteinExistence type="predicted"/>
<keyword evidence="2" id="KW-0520">NAD</keyword>
<sequence>MPNPGTIHGVLLSDTFDLKTFYSLDLTGRADDVRLYNPDEVTDPEAIRFAVCWLPGPDAFAAYPNLEMAMSVGAGVDDLLGHPGLGKDVAICRVRDPYQADLMAGYAVHEVLHVERDFGTYQGHKAGETWDPLPLRPPHHRKVAVLGHGSMGAAVTKALAALGFSVTVACRRSPSDPVEGVTYRTGDEAITQAVTGAETVVNVLPLTPQTHGILDKVLFDKLVPGAWLVQIGRGEHLNVDDFVAALDSGQLSGASLDVFAEEPLPPGHAFWRDPRLRITPHIASDTTPHAVSEQALQSARELLAGKPLTFAVDRDQGY</sequence>
<evidence type="ECO:0000259" key="3">
    <source>
        <dbReference type="Pfam" id="PF02826"/>
    </source>
</evidence>
<dbReference type="InterPro" id="IPR036291">
    <property type="entry name" value="NAD(P)-bd_dom_sf"/>
</dbReference>
<dbReference type="EMBL" id="BMLK01000011">
    <property type="protein sequence ID" value="GGN52521.1"/>
    <property type="molecule type" value="Genomic_DNA"/>
</dbReference>
<keyword evidence="1" id="KW-0560">Oxidoreductase</keyword>
<evidence type="ECO:0000313" key="5">
    <source>
        <dbReference type="Proteomes" id="UP000605099"/>
    </source>
</evidence>
<dbReference type="SUPFAM" id="SSF51735">
    <property type="entry name" value="NAD(P)-binding Rossmann-fold domains"/>
    <property type="match status" value="1"/>
</dbReference>
<gene>
    <name evidence="4" type="ORF">GCM10011349_26140</name>
</gene>
<dbReference type="InterPro" id="IPR006140">
    <property type="entry name" value="D-isomer_DH_NAD-bd"/>
</dbReference>
<keyword evidence="5" id="KW-1185">Reference proteome</keyword>
<dbReference type="Gene3D" id="3.40.50.720">
    <property type="entry name" value="NAD(P)-binding Rossmann-like Domain"/>
    <property type="match status" value="2"/>
</dbReference>
<dbReference type="PANTHER" id="PTHR43333:SF1">
    <property type="entry name" value="D-ISOMER SPECIFIC 2-HYDROXYACID DEHYDROGENASE NAD-BINDING DOMAIN-CONTAINING PROTEIN"/>
    <property type="match status" value="1"/>
</dbReference>
<protein>
    <submittedName>
        <fullName evidence="4">Glyoxylate/hydroxypyruvate reductase A</fullName>
    </submittedName>
</protein>
<evidence type="ECO:0000256" key="1">
    <source>
        <dbReference type="ARBA" id="ARBA00023002"/>
    </source>
</evidence>
<feature type="domain" description="D-isomer specific 2-hydroxyacid dehydrogenase NAD-binding" evidence="3">
    <location>
        <begin position="111"/>
        <end position="283"/>
    </location>
</feature>
<dbReference type="PANTHER" id="PTHR43333">
    <property type="entry name" value="2-HACID_DH_C DOMAIN-CONTAINING PROTEIN"/>
    <property type="match status" value="1"/>
</dbReference>
<reference evidence="5" key="1">
    <citation type="journal article" date="2019" name="Int. J. Syst. Evol. Microbiol.">
        <title>The Global Catalogue of Microorganisms (GCM) 10K type strain sequencing project: providing services to taxonomists for standard genome sequencing and annotation.</title>
        <authorList>
            <consortium name="The Broad Institute Genomics Platform"/>
            <consortium name="The Broad Institute Genome Sequencing Center for Infectious Disease"/>
            <person name="Wu L."/>
            <person name="Ma J."/>
        </authorList>
    </citation>
    <scope>NUCLEOTIDE SEQUENCE [LARGE SCALE GENOMIC DNA]</scope>
    <source>
        <strain evidence="5">CGMCC 1.6784</strain>
    </source>
</reference>
<evidence type="ECO:0000256" key="2">
    <source>
        <dbReference type="ARBA" id="ARBA00023027"/>
    </source>
</evidence>
<dbReference type="Pfam" id="PF02826">
    <property type="entry name" value="2-Hacid_dh_C"/>
    <property type="match status" value="1"/>
</dbReference>
<evidence type="ECO:0000313" key="4">
    <source>
        <dbReference type="EMBL" id="GGN52521.1"/>
    </source>
</evidence>
<organism evidence="4 5">
    <name type="scientific">Novosphingobium indicum</name>
    <dbReference type="NCBI Taxonomy" id="462949"/>
    <lineage>
        <taxon>Bacteria</taxon>
        <taxon>Pseudomonadati</taxon>
        <taxon>Pseudomonadota</taxon>
        <taxon>Alphaproteobacteria</taxon>
        <taxon>Sphingomonadales</taxon>
        <taxon>Sphingomonadaceae</taxon>
        <taxon>Novosphingobium</taxon>
    </lineage>
</organism>